<reference evidence="4" key="1">
    <citation type="journal article" date="2012" name="Science">
        <title>Fermentation, hydrogen, and sulfur metabolism in multiple uncultivated bacterial phyla.</title>
        <authorList>
            <person name="Wrighton K.C."/>
            <person name="Thomas B.C."/>
            <person name="Sharon I."/>
            <person name="Miller C.S."/>
            <person name="Castelle C.J."/>
            <person name="VerBerkmoes N.C."/>
            <person name="Wilkins M.J."/>
            <person name="Hettich R.L."/>
            <person name="Lipton M.S."/>
            <person name="Williams K.H."/>
            <person name="Long P.E."/>
            <person name="Banfield J.F."/>
        </authorList>
    </citation>
    <scope>NUCLEOTIDE SEQUENCE [LARGE SCALE GENOMIC DNA]</scope>
</reference>
<dbReference type="EMBL" id="AMFJ01000419">
    <property type="protein sequence ID" value="EKE27829.1"/>
    <property type="molecule type" value="Genomic_DNA"/>
</dbReference>
<keyword evidence="1" id="KW-0175">Coiled coil</keyword>
<dbReference type="InterPro" id="IPR011108">
    <property type="entry name" value="RMMBL"/>
</dbReference>
<feature type="domain" description="Zn-dependent metallo-hydrolase RNA specificity" evidence="3">
    <location>
        <begin position="555"/>
        <end position="611"/>
    </location>
</feature>
<protein>
    <recommendedName>
        <fullName evidence="3">Zn-dependent metallo-hydrolase RNA specificity domain-containing protein</fullName>
    </recommendedName>
</protein>
<gene>
    <name evidence="4" type="ORF">ACD_3C00145G0015</name>
</gene>
<dbReference type="InterPro" id="IPR050698">
    <property type="entry name" value="MBL"/>
</dbReference>
<feature type="region of interest" description="Disordered" evidence="2">
    <location>
        <begin position="929"/>
        <end position="969"/>
    </location>
</feature>
<evidence type="ECO:0000313" key="4">
    <source>
        <dbReference type="EMBL" id="EKE27829.1"/>
    </source>
</evidence>
<feature type="coiled-coil region" evidence="1">
    <location>
        <begin position="162"/>
        <end position="189"/>
    </location>
</feature>
<dbReference type="Pfam" id="PF07521">
    <property type="entry name" value="RMMBL"/>
    <property type="match status" value="1"/>
</dbReference>
<dbReference type="GO" id="GO:0004521">
    <property type="term" value="F:RNA endonuclease activity"/>
    <property type="evidence" value="ECO:0007669"/>
    <property type="project" value="TreeGrafter"/>
</dbReference>
<dbReference type="AlphaFoldDB" id="K2GC63"/>
<dbReference type="InterPro" id="IPR036866">
    <property type="entry name" value="RibonucZ/Hydroxyglut_hydro"/>
</dbReference>
<evidence type="ECO:0000256" key="2">
    <source>
        <dbReference type="SAM" id="MobiDB-lite"/>
    </source>
</evidence>
<sequence length="969" mass="115184">MSREVQNALPEWDIVSTQEISEAVVCEQTDALVNKVNKQVTELLDIKITLPWWSDGVTWSCTRIDIKRSWNDSKSIVIDLWIFQWQRETDFERNQVLPFSPASIDAMVFTHAHMDHCWRAPMMITWSNKITDGNIVTTSKKSFEWVAFTSHVWRDLLEIMLKDSVDVMKKEAEKRLRILEKQCLMLKEQASILSILYKTLKKQKLNDHDRKLKKQLLHNRDIRTNEAIQEVINKIEAQFRLAWIPDVKQLGGMFSNTKKLIESRIFYTADDVSKLLSMTKWTRFEKENQIVPWVKLVFHRAEHVFGSCIATLIVDDWKWWEITLGFSWDLWRFFDPLYLNKPDIPPFKYDFFQIESTYGWRQHAERKAEKAKLAVIINEAYDRKWKILFPCFMLQRLQDVANLLLEMQDEVDQFKKPLIPKDIKIFYDGGSTQLINNIYKSNDKDWVYKRLFEKWRLTYIWWWADEVPEAEVKTSKKEAKTTNLAIAHANSCIVLSPSWMYQWWAISKYNELLTDPNNIIIFPWYVSEWTAWRKIIDIAKTWEHMIHLPGGEWKVPVNAKVIQLGSMSSHADQYDIMHFLGELKFSDDALVHLNHWDKDAKEELAKEIIRKKIVKKENVVIAESWNKLSRKTKKWKTEKIVYTDKAWRKISPHKPIKRSNFEERARLDQAKLKIALRTIYPNESFHISWLQNDILGWKVHRDSYTQRQLDKSRHPLIREYKEAKYEELTQSILTEESVGELLQQDLLDEAVKLIEKENASEISVSISMKRISGSNIYYAMVSIDWSVVFQTNSGDFKKIKDELANSKIIPENVELDKRKTSYNIDKKEFEIGLQALKWAKAVKENLVTKEFIEIEYKKEWREFKWLVSYKWKAILKLGWTSKVQIQNLLIRLKVMEKDSKENERIYLTKDNIMAIEWLESAGKEIQEPEVVEVKNPKPKKHRTTETLPKSSKRYSWEKDSRRQKKIKAK</sequence>
<evidence type="ECO:0000256" key="1">
    <source>
        <dbReference type="SAM" id="Coils"/>
    </source>
</evidence>
<dbReference type="PANTHER" id="PTHR11203:SF37">
    <property type="entry name" value="INTEGRATOR COMPLEX SUBUNIT 11"/>
    <property type="match status" value="1"/>
</dbReference>
<accession>K2GC63</accession>
<name>K2GC63_9BACT</name>
<evidence type="ECO:0000259" key="3">
    <source>
        <dbReference type="Pfam" id="PF07521"/>
    </source>
</evidence>
<organism evidence="4">
    <name type="scientific">uncultured bacterium</name>
    <name type="common">gcode 4</name>
    <dbReference type="NCBI Taxonomy" id="1234023"/>
    <lineage>
        <taxon>Bacteria</taxon>
        <taxon>environmental samples</taxon>
    </lineage>
</organism>
<dbReference type="SUPFAM" id="SSF56281">
    <property type="entry name" value="Metallo-hydrolase/oxidoreductase"/>
    <property type="match status" value="1"/>
</dbReference>
<proteinExistence type="predicted"/>
<dbReference type="Gene3D" id="3.40.50.10890">
    <property type="match status" value="1"/>
</dbReference>
<comment type="caution">
    <text evidence="4">The sequence shown here is derived from an EMBL/GenBank/DDBJ whole genome shotgun (WGS) entry which is preliminary data.</text>
</comment>
<dbReference type="PANTHER" id="PTHR11203">
    <property type="entry name" value="CLEAVAGE AND POLYADENYLATION SPECIFICITY FACTOR FAMILY MEMBER"/>
    <property type="match status" value="1"/>
</dbReference>
<dbReference type="Gene3D" id="3.60.15.10">
    <property type="entry name" value="Ribonuclease Z/Hydroxyacylglutathione hydrolase-like"/>
    <property type="match status" value="2"/>
</dbReference>